<dbReference type="EMBL" id="NOXF01000002">
    <property type="protein sequence ID" value="PEQ25250.1"/>
    <property type="molecule type" value="Genomic_DNA"/>
</dbReference>
<proteinExistence type="predicted"/>
<evidence type="ECO:0000313" key="3">
    <source>
        <dbReference type="EMBL" id="PEQ25250.1"/>
    </source>
</evidence>
<name>A7VYS6_9FIRM</name>
<dbReference type="AlphaFoldDB" id="A7VYS6"/>
<keyword evidence="1" id="KW-0472">Membrane</keyword>
<organism evidence="2 4">
    <name type="scientific">[Clostridium] leptum DSM 753</name>
    <dbReference type="NCBI Taxonomy" id="428125"/>
    <lineage>
        <taxon>Bacteria</taxon>
        <taxon>Bacillati</taxon>
        <taxon>Bacillota</taxon>
        <taxon>Clostridia</taxon>
        <taxon>Eubacteriales</taxon>
        <taxon>Oscillospiraceae</taxon>
        <taxon>Oscillospiraceae incertae sedis</taxon>
    </lineage>
</organism>
<dbReference type="EMBL" id="ABCB02000021">
    <property type="protein sequence ID" value="EDO59704.1"/>
    <property type="molecule type" value="Genomic_DNA"/>
</dbReference>
<reference evidence="2 4" key="2">
    <citation type="submission" date="2007-08" db="EMBL/GenBank/DDBJ databases">
        <authorList>
            <person name="Fulton L."/>
            <person name="Clifton S."/>
            <person name="Fulton B."/>
            <person name="Xu J."/>
            <person name="Minx P."/>
            <person name="Pepin K.H."/>
            <person name="Johnson M."/>
            <person name="Thiruvilangam P."/>
            <person name="Bhonagiri V."/>
            <person name="Nash W.E."/>
            <person name="Wang C."/>
            <person name="Mardis E.R."/>
            <person name="Wilson R.K."/>
        </authorList>
    </citation>
    <scope>NUCLEOTIDE SEQUENCE [LARGE SCALE GENOMIC DNA]</scope>
    <source>
        <strain evidence="2 4">DSM 753</strain>
    </source>
</reference>
<feature type="transmembrane region" description="Helical" evidence="1">
    <location>
        <begin position="33"/>
        <end position="55"/>
    </location>
</feature>
<protein>
    <recommendedName>
        <fullName evidence="6">Oxaloacetate decarboxylase, gamma chain</fullName>
    </recommendedName>
</protein>
<evidence type="ECO:0000313" key="2">
    <source>
        <dbReference type="EMBL" id="EDO59704.1"/>
    </source>
</evidence>
<evidence type="ECO:0000256" key="1">
    <source>
        <dbReference type="SAM" id="Phobius"/>
    </source>
</evidence>
<sequence>MMLMTMLYNFLDTAFNSALGPVDLEDIWKSLRLMLEGMVGIFVVMVLIFLVIFILSRTFDRKKDDDTDKKE</sequence>
<dbReference type="HOGENOM" id="CLU_2732907_0_0_9"/>
<reference evidence="2 4" key="1">
    <citation type="submission" date="2007-08" db="EMBL/GenBank/DDBJ databases">
        <title>Draft genome sequence of Clostridium leptum (DSM 753).</title>
        <authorList>
            <person name="Sudarsanam P."/>
            <person name="Ley R."/>
            <person name="Guruge J."/>
            <person name="Turnbaugh P.J."/>
            <person name="Mahowald M."/>
            <person name="Liep D."/>
            <person name="Gordon J."/>
        </authorList>
    </citation>
    <scope>NUCLEOTIDE SEQUENCE [LARGE SCALE GENOMIC DNA]</scope>
    <source>
        <strain evidence="2 4">DSM 753</strain>
    </source>
</reference>
<dbReference type="Proteomes" id="UP000220611">
    <property type="component" value="Unassembled WGS sequence"/>
</dbReference>
<gene>
    <name evidence="3" type="ORF">CH238_04250</name>
    <name evidence="2" type="ORF">CLOLEP_03754</name>
</gene>
<keyword evidence="1" id="KW-1133">Transmembrane helix</keyword>
<dbReference type="Proteomes" id="UP000003490">
    <property type="component" value="Unassembled WGS sequence"/>
</dbReference>
<dbReference type="NCBIfam" id="NF040909">
    <property type="entry name" value="OadG_rel_small"/>
    <property type="match status" value="1"/>
</dbReference>
<comment type="caution">
    <text evidence="2">The sequence shown here is derived from an EMBL/GenBank/DDBJ whole genome shotgun (WGS) entry which is preliminary data.</text>
</comment>
<evidence type="ECO:0000313" key="4">
    <source>
        <dbReference type="Proteomes" id="UP000003490"/>
    </source>
</evidence>
<evidence type="ECO:0000313" key="5">
    <source>
        <dbReference type="Proteomes" id="UP000220611"/>
    </source>
</evidence>
<accession>A7VYS6</accession>
<keyword evidence="5" id="KW-1185">Reference proteome</keyword>
<reference evidence="3 5" key="3">
    <citation type="submission" date="2017-07" db="EMBL/GenBank/DDBJ databases">
        <title>Prevalence of linear plasmids in Cutibacterium (Propionibacterium) acnes isolates obtained from prostatic tissue.</title>
        <authorList>
            <person name="Davidsson S."/>
            <person name="Carlsson J."/>
            <person name="Molling P."/>
            <person name="Andren O."/>
            <person name="Andersson S.-O."/>
            <person name="Brzuszkiewicz E."/>
            <person name="Poehlein A."/>
            <person name="Al-Zeer M."/>
            <person name="Brinkmann V."/>
            <person name="Scavenius C."/>
            <person name="Nazipi S."/>
            <person name="Soderquist B."/>
            <person name="Bruggemann H."/>
        </authorList>
    </citation>
    <scope>NUCLEOTIDE SEQUENCE [LARGE SCALE GENOMIC DNA]</scope>
    <source>
        <strain evidence="3 5">DSM 753</strain>
    </source>
</reference>
<keyword evidence="1" id="KW-0812">Transmembrane</keyword>
<evidence type="ECO:0008006" key="6">
    <source>
        <dbReference type="Google" id="ProtNLM"/>
    </source>
</evidence>